<dbReference type="PROSITE" id="PS50837">
    <property type="entry name" value="NACHT"/>
    <property type="match status" value="1"/>
</dbReference>
<organism evidence="4 5">
    <name type="scientific">Streptomyces longisporoflavus</name>
    <dbReference type="NCBI Taxonomy" id="28044"/>
    <lineage>
        <taxon>Bacteria</taxon>
        <taxon>Bacillati</taxon>
        <taxon>Actinomycetota</taxon>
        <taxon>Actinomycetes</taxon>
        <taxon>Kitasatosporales</taxon>
        <taxon>Streptomycetaceae</taxon>
        <taxon>Streptomyces</taxon>
    </lineage>
</organism>
<dbReference type="RefSeq" id="WP_397716237.1">
    <property type="nucleotide sequence ID" value="NZ_JBIRGN010000006.1"/>
</dbReference>
<dbReference type="Pfam" id="PF22733">
    <property type="entry name" value="NNH1"/>
    <property type="match status" value="1"/>
</dbReference>
<name>A0ABW7QY21_9ACTN</name>
<dbReference type="Gene3D" id="3.80.10.10">
    <property type="entry name" value="Ribonuclease Inhibitor"/>
    <property type="match status" value="1"/>
</dbReference>
<evidence type="ECO:0000259" key="3">
    <source>
        <dbReference type="PROSITE" id="PS50837"/>
    </source>
</evidence>
<dbReference type="InterPro" id="IPR032675">
    <property type="entry name" value="LRR_dom_sf"/>
</dbReference>
<sequence>MDPAVIGTRLASGVAAPLIKKLFVREGPGAGLLDKPVRLAGLVSFRGEKRTLTEKDLTALAGDLVHQALRTGERPIAPAERQAVTDALARTLHALGDLSLSDVEAVELGHTALAARLRSASDSPSRHLSADATYFYDRLLDTTCLHILQFFTQRSAFVARTLVEQSRKQAELIAKVDELIARNPLPGAEDVAFEQRYLAYVAKKYSRLTIYGIDLAECRDWPLDAAYLSLHASRSADQQHAPEGAFLAGSHAGVPLAPLPGGPGRRASLPVEGVFAGTERVLLRGTAGSGKTTLVQWLAVTTARQDRLTDDLAHLIGRVPYVLPLRTLTRGGASLPTPADFLAAVGNPLSGAQPAAWTDRVLSAGRGLVLVDGIDEVPEEERERTRRWLSDLLTAYPGNLWLVTSRPSAVREEWLGGEDFTDLALSAMSRENITTFIRRWHEAAGADAAMGEKLLDAVRTKQDLGRLATNPLMCALICALHRERRGFLPRGRKALYDAALSMLLERRDRERDMAVELDEESQIELLQKLAYWLIRNGRAEMDHTDAVHQIERLLPSMPYVAEQGGAEDILRHLLVRSGLLREPGPGAVDFVHRTFQDYLGARAAVEERDFDLLLRHAHLDQWEDVVRMAVAHARPDERVGLLRGVMKRGDEEPEHRIRLHLLAMACLEHAAKLDPGVRGEVERRAGELIPPRSYPEARKLAELGPIVLELLPGPEGAPDEMEATYVVSTAGQVGGDAALPCLVKYRDLESATVRAQLGVFWHRFDTEAYAREIISHLRDGTKTTIAVHSTAELSALSRMGSHSSVDLIGDFTAEQITEALDETRLNQLILTENDAIDDLEFLGRYRSLEFLSLRSCPNVDSLVPVAGLQGLRQLTLFDLPLLRDISPIRELKHLRVVSTRADDDWPVIDLIPREAPLECIFLPGNTKGLTGLRNFKSSLNQLGLALKAPITEEDWRAVADLNHLAYLSLNPQELAGLAATGVRLEGVSQLSVMARRAECDLRDAVAAFPSMTHLHLYEPPRTLDLTPLRAHARLERVTVAQALDALDATQLPDSVALTVDGRPAVPSPHPGITD</sequence>
<dbReference type="SUPFAM" id="SSF52047">
    <property type="entry name" value="RNI-like"/>
    <property type="match status" value="1"/>
</dbReference>
<keyword evidence="2" id="KW-0067">ATP-binding</keyword>
<feature type="domain" description="NACHT" evidence="3">
    <location>
        <begin position="279"/>
        <end position="606"/>
    </location>
</feature>
<comment type="caution">
    <text evidence="4">The sequence shown here is derived from an EMBL/GenBank/DDBJ whole genome shotgun (WGS) entry which is preliminary data.</text>
</comment>
<reference evidence="4 5" key="1">
    <citation type="submission" date="2024-10" db="EMBL/GenBank/DDBJ databases">
        <title>The Natural Products Discovery Center: Release of the First 8490 Sequenced Strains for Exploring Actinobacteria Biosynthetic Diversity.</title>
        <authorList>
            <person name="Kalkreuter E."/>
            <person name="Kautsar S.A."/>
            <person name="Yang D."/>
            <person name="Bader C.D."/>
            <person name="Teijaro C.N."/>
            <person name="Fluegel L."/>
            <person name="Davis C.M."/>
            <person name="Simpson J.R."/>
            <person name="Lauterbach L."/>
            <person name="Steele A.D."/>
            <person name="Gui C."/>
            <person name="Meng S."/>
            <person name="Li G."/>
            <person name="Viehrig K."/>
            <person name="Ye F."/>
            <person name="Su P."/>
            <person name="Kiefer A.F."/>
            <person name="Nichols A."/>
            <person name="Cepeda A.J."/>
            <person name="Yan W."/>
            <person name="Fan B."/>
            <person name="Jiang Y."/>
            <person name="Adhikari A."/>
            <person name="Zheng C.-J."/>
            <person name="Schuster L."/>
            <person name="Cowan T.M."/>
            <person name="Smanski M.J."/>
            <person name="Chevrette M.G."/>
            <person name="De Carvalho L.P.S."/>
            <person name="Shen B."/>
        </authorList>
    </citation>
    <scope>NUCLEOTIDE SEQUENCE [LARGE SCALE GENOMIC DNA]</scope>
    <source>
        <strain evidence="4 5">NPDC017990</strain>
    </source>
</reference>
<dbReference type="Pfam" id="PF05729">
    <property type="entry name" value="NACHT"/>
    <property type="match status" value="1"/>
</dbReference>
<dbReference type="InterPro" id="IPR007111">
    <property type="entry name" value="NACHT_NTPase"/>
</dbReference>
<keyword evidence="1" id="KW-0547">Nucleotide-binding</keyword>
<accession>A0ABW7QY21</accession>
<evidence type="ECO:0000256" key="1">
    <source>
        <dbReference type="ARBA" id="ARBA00022741"/>
    </source>
</evidence>
<dbReference type="InterPro" id="IPR054547">
    <property type="entry name" value="NNH1"/>
</dbReference>
<dbReference type="Proteomes" id="UP001610818">
    <property type="component" value="Unassembled WGS sequence"/>
</dbReference>
<evidence type="ECO:0000313" key="5">
    <source>
        <dbReference type="Proteomes" id="UP001610818"/>
    </source>
</evidence>
<keyword evidence="5" id="KW-1185">Reference proteome</keyword>
<dbReference type="SUPFAM" id="SSF52540">
    <property type="entry name" value="P-loop containing nucleoside triphosphate hydrolases"/>
    <property type="match status" value="1"/>
</dbReference>
<dbReference type="EMBL" id="JBIRGQ010000006">
    <property type="protein sequence ID" value="MFH8549891.1"/>
    <property type="molecule type" value="Genomic_DNA"/>
</dbReference>
<dbReference type="PANTHER" id="PTHR46844">
    <property type="entry name" value="SLR5058 PROTEIN"/>
    <property type="match status" value="1"/>
</dbReference>
<dbReference type="InterPro" id="IPR027417">
    <property type="entry name" value="P-loop_NTPase"/>
</dbReference>
<dbReference type="PANTHER" id="PTHR46844:SF1">
    <property type="entry name" value="SLR5058 PROTEIN"/>
    <property type="match status" value="1"/>
</dbReference>
<protein>
    <submittedName>
        <fullName evidence="4">NACHT domain-containing protein</fullName>
    </submittedName>
</protein>
<proteinExistence type="predicted"/>
<dbReference type="Gene3D" id="3.40.50.300">
    <property type="entry name" value="P-loop containing nucleotide triphosphate hydrolases"/>
    <property type="match status" value="1"/>
</dbReference>
<evidence type="ECO:0000313" key="4">
    <source>
        <dbReference type="EMBL" id="MFH8549891.1"/>
    </source>
</evidence>
<evidence type="ECO:0000256" key="2">
    <source>
        <dbReference type="ARBA" id="ARBA00022840"/>
    </source>
</evidence>
<gene>
    <name evidence="4" type="ORF">ACH4F9_33290</name>
</gene>